<dbReference type="EMBL" id="RCHS01000253">
    <property type="protein sequence ID" value="RMX59975.1"/>
    <property type="molecule type" value="Genomic_DNA"/>
</dbReference>
<reference evidence="1 2" key="1">
    <citation type="journal article" date="2018" name="Sci. Rep.">
        <title>Comparative analysis of the Pocillopora damicornis genome highlights role of immune system in coral evolution.</title>
        <authorList>
            <person name="Cunning R."/>
            <person name="Bay R.A."/>
            <person name="Gillette P."/>
            <person name="Baker A.C."/>
            <person name="Traylor-Knowles N."/>
        </authorList>
    </citation>
    <scope>NUCLEOTIDE SEQUENCE [LARGE SCALE GENOMIC DNA]</scope>
    <source>
        <strain evidence="1">RSMAS</strain>
        <tissue evidence="1">Whole animal</tissue>
    </source>
</reference>
<keyword evidence="2" id="KW-1185">Reference proteome</keyword>
<dbReference type="OrthoDB" id="5984734at2759"/>
<dbReference type="AlphaFoldDB" id="A0A3M6V219"/>
<dbReference type="Proteomes" id="UP000275408">
    <property type="component" value="Unassembled WGS sequence"/>
</dbReference>
<name>A0A3M6V219_POCDA</name>
<comment type="caution">
    <text evidence="1">The sequence shown here is derived from an EMBL/GenBank/DDBJ whole genome shotgun (WGS) entry which is preliminary data.</text>
</comment>
<evidence type="ECO:0000313" key="1">
    <source>
        <dbReference type="EMBL" id="RMX59975.1"/>
    </source>
</evidence>
<organism evidence="1 2">
    <name type="scientific">Pocillopora damicornis</name>
    <name type="common">Cauliflower coral</name>
    <name type="synonym">Millepora damicornis</name>
    <dbReference type="NCBI Taxonomy" id="46731"/>
    <lineage>
        <taxon>Eukaryota</taxon>
        <taxon>Metazoa</taxon>
        <taxon>Cnidaria</taxon>
        <taxon>Anthozoa</taxon>
        <taxon>Hexacorallia</taxon>
        <taxon>Scleractinia</taxon>
        <taxon>Astrocoeniina</taxon>
        <taxon>Pocilloporidae</taxon>
        <taxon>Pocillopora</taxon>
    </lineage>
</organism>
<evidence type="ECO:0000313" key="2">
    <source>
        <dbReference type="Proteomes" id="UP000275408"/>
    </source>
</evidence>
<sequence>MLEERLRKFAQENFSHRYYPILHGESEKIQPLTLAVKRTRSLWKRPRAKHEIIVLSEMAKYVQGDREAKVLRDFLESQVKKEMFQSKPTIDMGNSRAQECSTSVSGYLHATIKISGDQKILKLGALSQKYIDDPDLRGILAKTPLDYNKMKGFEGNELFLVTSVISSEKFQLEGERNEKIETEVNGELPSQTASPISSYFFPRRKVHSSYFSSFCPPEMASRTSAAPILFKCCHVDYLKDENRLEIRKGEYVGKTVTKDVFGGYSTKEDPDYDSTYVEIYSDETNLTDPLSTEDFKRLDPILNKVLLPIKDREQRKALVKKYLYWFETALKTGQNRFLVPEPIIPGDREFLRIANISCDEETNALDLEALTEDDIHGYAVVLRNLFEEGLRKFAQENFSHRYYPILHGESEKIQPLALAVKRSRPIWKRPRGKHEIIVLAEMAKYVENDEIVKVFRDSLESQVKEEMFQSKPTIDMGNSAKAYSMGVSGYLEGTIKISGDQGVLKLGRLSQKYIDDPDLRGILANTPLDHNKMKGFKSDELFLITSVISSEKFQLEGERKQETEAEFNSEVPPIAENSFIRYFIPAGKVHARFYSTFLPPEVASRNSAAPILFKCCHVDYLKDENRLEIRKGEYVGKTVCRDMFGGDPTEEDPDYDSTYVKIYSEDQTDLPDELNPEDIKKLDLILTKVLLPTKNREECKALVEKYLIWFETALKNDQTKFLIKQPITRADCEFLRVAAYLSCSVGANTLDLGALTKDDIHGYAVVFRILSGLSDEKWEEIEKDGANLMP</sequence>
<gene>
    <name evidence="1" type="ORF">pdam_00001139</name>
</gene>
<proteinExistence type="predicted"/>
<accession>A0A3M6V219</accession>
<protein>
    <submittedName>
        <fullName evidence="1">Uncharacterized protein</fullName>
    </submittedName>
</protein>